<dbReference type="Pfam" id="PF16135">
    <property type="entry name" value="TDBD"/>
    <property type="match status" value="1"/>
</dbReference>
<dbReference type="Proteomes" id="UP000290289">
    <property type="component" value="Chromosome 3"/>
</dbReference>
<dbReference type="InterPro" id="IPR011011">
    <property type="entry name" value="Znf_FYVE_PHD"/>
</dbReference>
<dbReference type="Gene3D" id="3.30.40.10">
    <property type="entry name" value="Zinc/RING finger domain, C3HC4 (zinc finger)"/>
    <property type="match status" value="1"/>
</dbReference>
<dbReference type="SMART" id="SM00249">
    <property type="entry name" value="PHD"/>
    <property type="match status" value="2"/>
</dbReference>
<feature type="compositionally biased region" description="Basic and acidic residues" evidence="12">
    <location>
        <begin position="117"/>
        <end position="135"/>
    </location>
</feature>
<evidence type="ECO:0000256" key="2">
    <source>
        <dbReference type="ARBA" id="ARBA00004496"/>
    </source>
</evidence>
<dbReference type="GO" id="GO:0006412">
    <property type="term" value="P:translation"/>
    <property type="evidence" value="ECO:0007669"/>
    <property type="project" value="InterPro"/>
</dbReference>
<evidence type="ECO:0000259" key="13">
    <source>
        <dbReference type="PROSITE" id="PS50016"/>
    </source>
</evidence>
<dbReference type="STRING" id="3750.A0A498K621"/>
<dbReference type="InterPro" id="IPR018269">
    <property type="entry name" value="Ribosomal_uS13_CS"/>
</dbReference>
<feature type="region of interest" description="Disordered" evidence="12">
    <location>
        <begin position="348"/>
        <end position="537"/>
    </location>
</feature>
<dbReference type="Pfam" id="PF00416">
    <property type="entry name" value="Ribosomal_S13"/>
    <property type="match status" value="1"/>
</dbReference>
<dbReference type="PROSITE" id="PS50159">
    <property type="entry name" value="RIBOSOMAL_S13_2"/>
    <property type="match status" value="1"/>
</dbReference>
<feature type="domain" description="PHD-type" evidence="13">
    <location>
        <begin position="933"/>
        <end position="978"/>
    </location>
</feature>
<dbReference type="Gene3D" id="4.10.910.10">
    <property type="entry name" value="30s ribosomal protein s13, domain 2"/>
    <property type="match status" value="1"/>
</dbReference>
<organism evidence="14 15">
    <name type="scientific">Malus domestica</name>
    <name type="common">Apple</name>
    <name type="synonym">Pyrus malus</name>
    <dbReference type="NCBI Taxonomy" id="3750"/>
    <lineage>
        <taxon>Eukaryota</taxon>
        <taxon>Viridiplantae</taxon>
        <taxon>Streptophyta</taxon>
        <taxon>Embryophyta</taxon>
        <taxon>Tracheophyta</taxon>
        <taxon>Spermatophyta</taxon>
        <taxon>Magnoliopsida</taxon>
        <taxon>eudicotyledons</taxon>
        <taxon>Gunneridae</taxon>
        <taxon>Pentapetalae</taxon>
        <taxon>rosids</taxon>
        <taxon>fabids</taxon>
        <taxon>Rosales</taxon>
        <taxon>Rosaceae</taxon>
        <taxon>Amygdaloideae</taxon>
        <taxon>Maleae</taxon>
        <taxon>Malus</taxon>
    </lineage>
</organism>
<dbReference type="Pfam" id="PF00628">
    <property type="entry name" value="PHD"/>
    <property type="match status" value="1"/>
</dbReference>
<dbReference type="PRINTS" id="PR00929">
    <property type="entry name" value="ATHOOK"/>
</dbReference>
<dbReference type="GO" id="GO:0005634">
    <property type="term" value="C:nucleus"/>
    <property type="evidence" value="ECO:0007669"/>
    <property type="project" value="UniProtKB-SubCell"/>
</dbReference>
<dbReference type="GO" id="GO:0003723">
    <property type="term" value="F:RNA binding"/>
    <property type="evidence" value="ECO:0007669"/>
    <property type="project" value="InterPro"/>
</dbReference>
<keyword evidence="9" id="KW-0539">Nucleus</keyword>
<feature type="compositionally biased region" description="Basic residues" evidence="12">
    <location>
        <begin position="415"/>
        <end position="427"/>
    </location>
</feature>
<evidence type="ECO:0000256" key="12">
    <source>
        <dbReference type="SAM" id="MobiDB-lite"/>
    </source>
</evidence>
<dbReference type="InterPro" id="IPR013083">
    <property type="entry name" value="Znf_RING/FYVE/PHD"/>
</dbReference>
<feature type="compositionally biased region" description="Basic and acidic residues" evidence="12">
    <location>
        <begin position="174"/>
        <end position="203"/>
    </location>
</feature>
<dbReference type="FunFam" id="4.10.910.10:FF:000002">
    <property type="entry name" value="40S ribosomal protein S18"/>
    <property type="match status" value="1"/>
</dbReference>
<keyword evidence="10" id="KW-0687">Ribonucleoprotein</keyword>
<dbReference type="HAMAP" id="MF_01315">
    <property type="entry name" value="Ribosomal_uS13"/>
    <property type="match status" value="1"/>
</dbReference>
<feature type="compositionally biased region" description="Basic residues" evidence="12">
    <location>
        <begin position="498"/>
        <end position="509"/>
    </location>
</feature>
<dbReference type="GO" id="GO:0005737">
    <property type="term" value="C:cytoplasm"/>
    <property type="evidence" value="ECO:0007669"/>
    <property type="project" value="UniProtKB-SubCell"/>
</dbReference>
<feature type="region of interest" description="Disordered" evidence="12">
    <location>
        <begin position="1"/>
        <end position="92"/>
    </location>
</feature>
<keyword evidence="15" id="KW-1185">Reference proteome</keyword>
<feature type="compositionally biased region" description="Acidic residues" evidence="12">
    <location>
        <begin position="598"/>
        <end position="608"/>
    </location>
</feature>
<feature type="compositionally biased region" description="Basic residues" evidence="12">
    <location>
        <begin position="521"/>
        <end position="533"/>
    </location>
</feature>
<dbReference type="FunFam" id="1.10.8.50:FF:000002">
    <property type="entry name" value="40S ribosomal protein S18"/>
    <property type="match status" value="1"/>
</dbReference>
<dbReference type="PANTHER" id="PTHR46309">
    <property type="entry name" value="PHD FINGER PROTEIN 12"/>
    <property type="match status" value="1"/>
</dbReference>
<dbReference type="FunFam" id="3.30.40.10:FF:000465">
    <property type="entry name" value="Increased DNA methylation 1"/>
    <property type="match status" value="1"/>
</dbReference>
<dbReference type="GO" id="GO:0005840">
    <property type="term" value="C:ribosome"/>
    <property type="evidence" value="ECO:0007669"/>
    <property type="project" value="UniProtKB-KW"/>
</dbReference>
<dbReference type="InterPro" id="IPR019787">
    <property type="entry name" value="Znf_PHD-finger"/>
</dbReference>
<dbReference type="Pfam" id="PF23209">
    <property type="entry name" value="IDM1_C"/>
    <property type="match status" value="1"/>
</dbReference>
<feature type="region of interest" description="Disordered" evidence="12">
    <location>
        <begin position="173"/>
        <end position="203"/>
    </location>
</feature>
<dbReference type="GO" id="GO:0008270">
    <property type="term" value="F:zinc ion binding"/>
    <property type="evidence" value="ECO:0007669"/>
    <property type="project" value="UniProtKB-KW"/>
</dbReference>
<dbReference type="SMART" id="SM00384">
    <property type="entry name" value="AT_hook"/>
    <property type="match status" value="5"/>
</dbReference>
<dbReference type="InterPro" id="IPR056511">
    <property type="entry name" value="IDM1_C"/>
</dbReference>
<keyword evidence="6 11" id="KW-0863">Zinc-finger</keyword>
<dbReference type="InterPro" id="IPR017956">
    <property type="entry name" value="AT_hook_DNA-bd_motif"/>
</dbReference>
<feature type="region of interest" description="Disordered" evidence="12">
    <location>
        <begin position="324"/>
        <end position="343"/>
    </location>
</feature>
<evidence type="ECO:0000256" key="3">
    <source>
        <dbReference type="ARBA" id="ARBA00008080"/>
    </source>
</evidence>
<feature type="compositionally biased region" description="Basic and acidic residues" evidence="12">
    <location>
        <begin position="627"/>
        <end position="639"/>
    </location>
</feature>
<comment type="caution">
    <text evidence="14">The sequence shown here is derived from an EMBL/GenBank/DDBJ whole genome shotgun (WGS) entry which is preliminary data.</text>
</comment>
<feature type="region of interest" description="Disordered" evidence="12">
    <location>
        <begin position="108"/>
        <end position="148"/>
    </location>
</feature>
<evidence type="ECO:0000256" key="11">
    <source>
        <dbReference type="PROSITE-ProRule" id="PRU00146"/>
    </source>
</evidence>
<dbReference type="InterPro" id="IPR001892">
    <property type="entry name" value="Ribosomal_uS13"/>
</dbReference>
<dbReference type="EMBL" id="RDQH01000329">
    <property type="protein sequence ID" value="RXI02767.1"/>
    <property type="molecule type" value="Genomic_DNA"/>
</dbReference>
<dbReference type="PROSITE" id="PS00646">
    <property type="entry name" value="RIBOSOMAL_S13_1"/>
    <property type="match status" value="1"/>
</dbReference>
<dbReference type="SUPFAM" id="SSF46946">
    <property type="entry name" value="S13-like H2TH domain"/>
    <property type="match status" value="1"/>
</dbReference>
<dbReference type="GO" id="GO:0003714">
    <property type="term" value="F:transcription corepressor activity"/>
    <property type="evidence" value="ECO:0007669"/>
    <property type="project" value="InterPro"/>
</dbReference>
<dbReference type="NCBIfam" id="NF003140">
    <property type="entry name" value="PRK04053.1"/>
    <property type="match status" value="1"/>
</dbReference>
<dbReference type="InterPro" id="IPR032308">
    <property type="entry name" value="TDBD"/>
</dbReference>
<evidence type="ECO:0000256" key="4">
    <source>
        <dbReference type="ARBA" id="ARBA00022490"/>
    </source>
</evidence>
<dbReference type="Pfam" id="PF22970">
    <property type="entry name" value="DUF7028"/>
    <property type="match status" value="1"/>
</dbReference>
<feature type="region of interest" description="Disordered" evidence="12">
    <location>
        <begin position="260"/>
        <end position="294"/>
    </location>
</feature>
<evidence type="ECO:0000313" key="14">
    <source>
        <dbReference type="EMBL" id="RXI02767.1"/>
    </source>
</evidence>
<feature type="compositionally biased region" description="Basic residues" evidence="12">
    <location>
        <begin position="375"/>
        <end position="387"/>
    </location>
</feature>
<gene>
    <name evidence="14" type="ORF">DVH24_002845</name>
</gene>
<feature type="region of interest" description="Disordered" evidence="12">
    <location>
        <begin position="588"/>
        <end position="639"/>
    </location>
</feature>
<feature type="compositionally biased region" description="Basic and acidic residues" evidence="12">
    <location>
        <begin position="7"/>
        <end position="25"/>
    </location>
</feature>
<evidence type="ECO:0000256" key="7">
    <source>
        <dbReference type="ARBA" id="ARBA00022833"/>
    </source>
</evidence>
<reference evidence="14 15" key="1">
    <citation type="submission" date="2018-10" db="EMBL/GenBank/DDBJ databases">
        <title>A high-quality apple genome assembly.</title>
        <authorList>
            <person name="Hu J."/>
        </authorList>
    </citation>
    <scope>NUCLEOTIDE SEQUENCE [LARGE SCALE GENOMIC DNA]</scope>
    <source>
        <strain evidence="15">cv. HFTH1</strain>
        <tissue evidence="14">Young leaf</tissue>
    </source>
</reference>
<dbReference type="Gene3D" id="1.10.8.50">
    <property type="match status" value="1"/>
</dbReference>
<dbReference type="InterPro" id="IPR027437">
    <property type="entry name" value="Rbsml_uS13_C"/>
</dbReference>
<evidence type="ECO:0000256" key="6">
    <source>
        <dbReference type="ARBA" id="ARBA00022771"/>
    </source>
</evidence>
<name>A0A498K621_MALDO</name>
<protein>
    <recommendedName>
        <fullName evidence="13">PHD-type domain-containing protein</fullName>
    </recommendedName>
</protein>
<evidence type="ECO:0000256" key="1">
    <source>
        <dbReference type="ARBA" id="ARBA00004123"/>
    </source>
</evidence>
<evidence type="ECO:0000256" key="5">
    <source>
        <dbReference type="ARBA" id="ARBA00022723"/>
    </source>
</evidence>
<evidence type="ECO:0000313" key="15">
    <source>
        <dbReference type="Proteomes" id="UP000290289"/>
    </source>
</evidence>
<dbReference type="SUPFAM" id="SSF57903">
    <property type="entry name" value="FYVE/PHD zinc finger"/>
    <property type="match status" value="1"/>
</dbReference>
<dbReference type="PANTHER" id="PTHR46309:SF1">
    <property type="entry name" value="PHD FINGER PROTEIN 12"/>
    <property type="match status" value="1"/>
</dbReference>
<feature type="region of interest" description="Disordered" evidence="12">
    <location>
        <begin position="732"/>
        <end position="769"/>
    </location>
</feature>
<evidence type="ECO:0000256" key="9">
    <source>
        <dbReference type="ARBA" id="ARBA00023242"/>
    </source>
</evidence>
<dbReference type="PROSITE" id="PS50016">
    <property type="entry name" value="ZF_PHD_2"/>
    <property type="match status" value="1"/>
</dbReference>
<feature type="region of interest" description="Disordered" evidence="12">
    <location>
        <begin position="1570"/>
        <end position="1605"/>
    </location>
</feature>
<comment type="subcellular location">
    <subcellularLocation>
        <location evidence="2">Cytoplasm</location>
    </subcellularLocation>
    <subcellularLocation>
        <location evidence="1">Nucleus</location>
    </subcellularLocation>
</comment>
<feature type="compositionally biased region" description="Polar residues" evidence="12">
    <location>
        <begin position="1575"/>
        <end position="1605"/>
    </location>
</feature>
<dbReference type="InterPro" id="IPR042163">
    <property type="entry name" value="PHF12"/>
</dbReference>
<dbReference type="GO" id="GO:1990904">
    <property type="term" value="C:ribonucleoprotein complex"/>
    <property type="evidence" value="ECO:0007669"/>
    <property type="project" value="UniProtKB-KW"/>
</dbReference>
<dbReference type="InterPro" id="IPR054292">
    <property type="entry name" value="DUF7028"/>
</dbReference>
<accession>A0A498K621</accession>
<proteinExistence type="inferred from homology"/>
<keyword evidence="7" id="KW-0862">Zinc</keyword>
<feature type="compositionally biased region" description="Basic residues" evidence="12">
    <location>
        <begin position="458"/>
        <end position="469"/>
    </location>
</feature>
<dbReference type="Pfam" id="PF02178">
    <property type="entry name" value="AT_hook"/>
    <property type="match status" value="4"/>
</dbReference>
<dbReference type="InterPro" id="IPR001965">
    <property type="entry name" value="Znf_PHD"/>
</dbReference>
<keyword evidence="5" id="KW-0479">Metal-binding</keyword>
<dbReference type="CDD" id="cd15532">
    <property type="entry name" value="PHD2_CHD_II"/>
    <property type="match status" value="1"/>
</dbReference>
<sequence length="1774" mass="196126">MLRSGKVRGERDKQIVVQKKGDELKQGGSDSGGEKTRHLVSGGAGESEKELVGEGGEDGDVGGNENGGTTESGKKRCVGNGEEIGDDKKRVKEKEADGEVRIFGRVLKSQSAANGGGDKEVNDGELVAENRENDGTQKQCSEVNNKGRKEMEVDGKVQAIGWVLQSQSAVNGGYDKEVSDGGLVEEGRENDGSHKQRSEVNNEWRKEMEVDGAVQVVGRVLQAQSAVNGGCDKDVSDGVLVAGIRESDGSDKQCSEVKDEGADLLGQSENVGVGEIGKKRRRGDNGEEIDDDALEEKKVKEDEVDGKVLTTVRVLRSRVVVNEGCDKAGSDGSCKKSSKGGDQLVERFTKKLKGKRGSPLKVEKEKSDGSGAGPHKMKNFKRKRGRPKKVEKEQSDLSVGQLRKEESDGSGAGLHKMKILKRKRGRPKKVEKEQSDLSVGQLRKEESDGLGAGQQKMKNLKRKRGRPKKVEREESDLSVGWLRKEESHGSGAGLLKMKNLKRKRGRPKKVEKEESDLSVGRLRKKSKLKHKRSLNVQKTDVALKGKLAKEGNMVLRSQERIKASMTTNGSYLERRIIGKELDVKAFSPAKRDKKGNDLETEDSEDGEGSNERKQKQKGNKGQKNKQKSRDGDCARSRQKQLVRDKIVDLIMRAGWTIQYRPRNGKEYKDAVYVTPAGQTHWSVTKAYTTLKAHCENGENNSKFCKPGFKFTLIPPEEIDMLARIQVVKRVGKKKGKKGKNGMEGGKKKRDGNTVDGVTEEKKKKKLGRPLKGKRLLLEKDDSARAACKGRRSLYKTKNRKRCALLVRNSENADSDDDGHVLYDGKRTVLAWMIDLGTLSLNSKVKYMNRRKTQVLLEGNITRDGIHCGCCGETISISKFVTHAKSDYSEPFKHIYLDSGSTLLQCLLDSWNRQDEYDRRGFHFVGVNREDPNDDTCGICGDGGNLICCDGCPSTFHQNCLEIKKFPSGDWHCVYCSCKFCGMFGGNICEIDGNDNENVATSALITCHLCEEKYHKSCIQAKDAVNDDSNDPSFCGKNCQELFASLQMLLGVRQEIEDGFSLTLIHRSDTSSISICDTPQIDDCDSKLIECNSKLAVAFLLMDECFLPMVDHRSGVNLIHNILYNRGSNFSRLNYSGFLTAILERGDEIISAASIRIHGNYLAEMPFVGTRYMYRRQGMCRRLLIGIESALSSLNVERLVIPAISELRETWTSVFGFKPLEESSKQRMKNMNILVFPGVDILEKPVSKHLTEANMIPAEGVRSTELEHQQLEQEVLCDINEKRLVASGIEASAPCGSEASDELADVESDTQHHCGVSQDNLEEKSNTIIIPPPSMCDIHEQTEEVNQSSASVPDVGTVEVDTQQDQHIMLEVENKSLTSHHSSSVRNHNSHDERSICRSTENNTTEQQHIAHEVKVSDEITVCHDSATTTEASHEASDLKHQDSLSVQVAGSIFCPDGKMSETCEAECNHPSTQHTPAVIVEEHPESIKCYGSEILTGTSEVASDVLHPTPLLPHQKADELEGNRLNTHKVADGFEGNGLNTHNVADEFKGNGLNTQKVDSALTCGHAKSPEVTDLNLTPEESQNTTSVKQSELDSQTSPTQCNSSNTPVVALHCASGGGTSGASLVANEEFQHILRVLNTNVDGKQKIMFALTSIKGIGRRFANIVCKKADVDMNKRAGELSAAELDTLMTIVANPRQFKIPDWFLNRKKDYKDGRYSQVVSNALDMKLRDDLERLKKIRNHRGLRHYWGLRVRGQHTKTTGRRGKTVGVSKKR</sequence>
<evidence type="ECO:0000256" key="10">
    <source>
        <dbReference type="ARBA" id="ARBA00023274"/>
    </source>
</evidence>
<keyword evidence="4" id="KW-0963">Cytoplasm</keyword>
<evidence type="ECO:0000256" key="8">
    <source>
        <dbReference type="ARBA" id="ARBA00022980"/>
    </source>
</evidence>
<dbReference type="GO" id="GO:0003735">
    <property type="term" value="F:structural constituent of ribosome"/>
    <property type="evidence" value="ECO:0007669"/>
    <property type="project" value="InterPro"/>
</dbReference>
<dbReference type="GO" id="GO:0006357">
    <property type="term" value="P:regulation of transcription by RNA polymerase II"/>
    <property type="evidence" value="ECO:0007669"/>
    <property type="project" value="TreeGrafter"/>
</dbReference>
<feature type="compositionally biased region" description="Basic residues" evidence="12">
    <location>
        <begin position="614"/>
        <end position="626"/>
    </location>
</feature>
<dbReference type="InterPro" id="IPR010979">
    <property type="entry name" value="Ribosomal_uS13-like_H2TH"/>
</dbReference>
<keyword evidence="8" id="KW-0689">Ribosomal protein</keyword>
<dbReference type="GO" id="GO:0003677">
    <property type="term" value="F:DNA binding"/>
    <property type="evidence" value="ECO:0007669"/>
    <property type="project" value="InterPro"/>
</dbReference>
<comment type="similarity">
    <text evidence="3">Belongs to the universal ribosomal protein uS13 family.</text>
</comment>